<dbReference type="EMBL" id="CAJPDR010000066">
    <property type="protein sequence ID" value="CAF9913879.1"/>
    <property type="molecule type" value="Genomic_DNA"/>
</dbReference>
<name>A0A8H3EWH2_9LECA</name>
<comment type="caution">
    <text evidence="2">The sequence shown here is derived from an EMBL/GenBank/DDBJ whole genome shotgun (WGS) entry which is preliminary data.</text>
</comment>
<dbReference type="Proteomes" id="UP000664203">
    <property type="component" value="Unassembled WGS sequence"/>
</dbReference>
<protein>
    <submittedName>
        <fullName evidence="2">Uncharacterized protein</fullName>
    </submittedName>
</protein>
<feature type="region of interest" description="Disordered" evidence="1">
    <location>
        <begin position="49"/>
        <end position="111"/>
    </location>
</feature>
<dbReference type="AlphaFoldDB" id="A0A8H3EWH2"/>
<organism evidence="2 3">
    <name type="scientific">Alectoria fallacina</name>
    <dbReference type="NCBI Taxonomy" id="1903189"/>
    <lineage>
        <taxon>Eukaryota</taxon>
        <taxon>Fungi</taxon>
        <taxon>Dikarya</taxon>
        <taxon>Ascomycota</taxon>
        <taxon>Pezizomycotina</taxon>
        <taxon>Lecanoromycetes</taxon>
        <taxon>OSLEUM clade</taxon>
        <taxon>Lecanoromycetidae</taxon>
        <taxon>Lecanorales</taxon>
        <taxon>Lecanorineae</taxon>
        <taxon>Parmeliaceae</taxon>
        <taxon>Alectoria</taxon>
    </lineage>
</organism>
<feature type="compositionally biased region" description="Basic and acidic residues" evidence="1">
    <location>
        <begin position="100"/>
        <end position="111"/>
    </location>
</feature>
<sequence length="111" mass="12601">MSIKPFQKRKKALPVFMKALTNDEKPVFNQMKKDYEDAVQAFETMKNDRDKAKIKVKGRGKAPRKESEKRAASPSSMGINPNKKVKTDVQPKEGIQAKGNYKDEAGEPFTR</sequence>
<keyword evidence="3" id="KW-1185">Reference proteome</keyword>
<evidence type="ECO:0000313" key="3">
    <source>
        <dbReference type="Proteomes" id="UP000664203"/>
    </source>
</evidence>
<accession>A0A8H3EWH2</accession>
<evidence type="ECO:0000256" key="1">
    <source>
        <dbReference type="SAM" id="MobiDB-lite"/>
    </source>
</evidence>
<reference evidence="2" key="1">
    <citation type="submission" date="2021-03" db="EMBL/GenBank/DDBJ databases">
        <authorList>
            <person name="Tagirdzhanova G."/>
        </authorList>
    </citation>
    <scope>NUCLEOTIDE SEQUENCE</scope>
</reference>
<proteinExistence type="predicted"/>
<gene>
    <name evidence="2" type="ORF">ALECFALPRED_009128</name>
</gene>
<evidence type="ECO:0000313" key="2">
    <source>
        <dbReference type="EMBL" id="CAF9913879.1"/>
    </source>
</evidence>